<name>A0A370BE29_9ACTN</name>
<feature type="region of interest" description="Disordered" evidence="1">
    <location>
        <begin position="289"/>
        <end position="355"/>
    </location>
</feature>
<evidence type="ECO:0000313" key="4">
    <source>
        <dbReference type="EMBL" id="RDG38932.1"/>
    </source>
</evidence>
<feature type="compositionally biased region" description="Basic and acidic residues" evidence="1">
    <location>
        <begin position="323"/>
        <end position="332"/>
    </location>
</feature>
<evidence type="ECO:0000313" key="5">
    <source>
        <dbReference type="Proteomes" id="UP000253741"/>
    </source>
</evidence>
<evidence type="ECO:0000259" key="3">
    <source>
        <dbReference type="Pfam" id="PF01471"/>
    </source>
</evidence>
<sequence length="355" mass="36251">MTGQLCSACGVPRAAEGGPGCDCAEQAARSLRAERSAQAAATEDFDPLRVRPYVRLPADEGPDSGRPVPKGLRATGPRSSLTPERRGVSAKPPAPDLHTPRPNPAPLRAVVIGAAAVVIGVAAMAVGLFSGDDREPWVALPEETSTWLPSGDDGESDGSSSPAVPPSGVSGGQGRDTTAGAAASRPGTGAAEKSPAASSSPGRPSPASPASGKPSATAAIPAATDTGTPRSAPLEDTVLRVGDSGPEVTGLQQRLTRLWLFTGEATGLYDQALESAVRVYQWSRQLSGDALGEYGPDTRRALEAETEQGQGQGQGQGQVQGQVREKDQEKGRGQAQGQVRDTFRAGPQDPGSGRA</sequence>
<dbReference type="InterPro" id="IPR036365">
    <property type="entry name" value="PGBD-like_sf"/>
</dbReference>
<dbReference type="Proteomes" id="UP000253741">
    <property type="component" value="Unassembled WGS sequence"/>
</dbReference>
<evidence type="ECO:0000256" key="2">
    <source>
        <dbReference type="SAM" id="Phobius"/>
    </source>
</evidence>
<keyword evidence="5" id="KW-1185">Reference proteome</keyword>
<organism evidence="4 5">
    <name type="scientific">Streptomyces corynorhini</name>
    <dbReference type="NCBI Taxonomy" id="2282652"/>
    <lineage>
        <taxon>Bacteria</taxon>
        <taxon>Bacillati</taxon>
        <taxon>Actinomycetota</taxon>
        <taxon>Actinomycetes</taxon>
        <taxon>Kitasatosporales</taxon>
        <taxon>Streptomycetaceae</taxon>
        <taxon>Streptomyces</taxon>
    </lineage>
</organism>
<feature type="compositionally biased region" description="Low complexity" evidence="1">
    <location>
        <begin position="208"/>
        <end position="219"/>
    </location>
</feature>
<evidence type="ECO:0000256" key="1">
    <source>
        <dbReference type="SAM" id="MobiDB-lite"/>
    </source>
</evidence>
<proteinExistence type="predicted"/>
<dbReference type="SUPFAM" id="SSF47090">
    <property type="entry name" value="PGBD-like"/>
    <property type="match status" value="1"/>
</dbReference>
<reference evidence="4 5" key="1">
    <citation type="submission" date="2018-07" db="EMBL/GenBank/DDBJ databases">
        <title>Streptomyces species from bats.</title>
        <authorList>
            <person name="Dunlap C."/>
        </authorList>
    </citation>
    <scope>NUCLEOTIDE SEQUENCE [LARGE SCALE GENOMIC DNA]</scope>
    <source>
        <strain evidence="4 5">AC230</strain>
    </source>
</reference>
<keyword evidence="2" id="KW-0812">Transmembrane</keyword>
<protein>
    <recommendedName>
        <fullName evidence="3">Peptidoglycan binding-like domain-containing protein</fullName>
    </recommendedName>
</protein>
<feature type="compositionally biased region" description="Low complexity" evidence="1">
    <location>
        <begin position="190"/>
        <end position="202"/>
    </location>
</feature>
<accession>A0A370BE29</accession>
<feature type="transmembrane region" description="Helical" evidence="2">
    <location>
        <begin position="109"/>
        <end position="129"/>
    </location>
</feature>
<keyword evidence="2" id="KW-0472">Membrane</keyword>
<feature type="domain" description="Peptidoglycan binding-like" evidence="3">
    <location>
        <begin position="244"/>
        <end position="302"/>
    </location>
</feature>
<dbReference type="Gene3D" id="1.10.101.10">
    <property type="entry name" value="PGBD-like superfamily/PGBD"/>
    <property type="match status" value="1"/>
</dbReference>
<keyword evidence="2" id="KW-1133">Transmembrane helix</keyword>
<dbReference type="EMBL" id="QQNA01000035">
    <property type="protein sequence ID" value="RDG38932.1"/>
    <property type="molecule type" value="Genomic_DNA"/>
</dbReference>
<dbReference type="InterPro" id="IPR002477">
    <property type="entry name" value="Peptidoglycan-bd-like"/>
</dbReference>
<dbReference type="Pfam" id="PF01471">
    <property type="entry name" value="PG_binding_1"/>
    <property type="match status" value="1"/>
</dbReference>
<gene>
    <name evidence="4" type="ORF">DVH02_06140</name>
</gene>
<dbReference type="AlphaFoldDB" id="A0A370BE29"/>
<comment type="caution">
    <text evidence="4">The sequence shown here is derived from an EMBL/GenBank/DDBJ whole genome shotgun (WGS) entry which is preliminary data.</text>
</comment>
<feature type="region of interest" description="Disordered" evidence="1">
    <location>
        <begin position="140"/>
        <end position="248"/>
    </location>
</feature>
<dbReference type="InterPro" id="IPR036366">
    <property type="entry name" value="PGBDSf"/>
</dbReference>
<feature type="region of interest" description="Disordered" evidence="1">
    <location>
        <begin position="1"/>
        <end position="105"/>
    </location>
</feature>
<feature type="compositionally biased region" description="Low complexity" evidence="1">
    <location>
        <begin position="157"/>
        <end position="168"/>
    </location>
</feature>